<reference evidence="2 3" key="1">
    <citation type="submission" date="2019-03" db="EMBL/GenBank/DDBJ databases">
        <title>The genome sequence of Nitrosococcus wardiae strain D1FHST reveals the archetypal metabolic capacity of ammonia-oxidizing Gammaproteobacteria.</title>
        <authorList>
            <person name="Wang L."/>
            <person name="Lim C.K."/>
            <person name="Hanson T.E."/>
            <person name="Dang H."/>
            <person name="Klotz M.G."/>
        </authorList>
    </citation>
    <scope>NUCLEOTIDE SEQUENCE [LARGE SCALE GENOMIC DNA]</scope>
    <source>
        <strain evidence="2 3">D1FHS</strain>
    </source>
</reference>
<dbReference type="RefSeq" id="WP_134358330.1">
    <property type="nucleotide sequence ID" value="NZ_CP038033.1"/>
</dbReference>
<gene>
    <name evidence="2" type="ORF">E3U44_11480</name>
</gene>
<dbReference type="InterPro" id="IPR018710">
    <property type="entry name" value="DUF2232"/>
</dbReference>
<feature type="transmembrane region" description="Helical" evidence="1">
    <location>
        <begin position="102"/>
        <end position="122"/>
    </location>
</feature>
<feature type="transmembrane region" description="Helical" evidence="1">
    <location>
        <begin position="163"/>
        <end position="183"/>
    </location>
</feature>
<protein>
    <submittedName>
        <fullName evidence="2">DUF2232 domain-containing protein</fullName>
    </submittedName>
</protein>
<feature type="transmembrane region" description="Helical" evidence="1">
    <location>
        <begin position="227"/>
        <end position="247"/>
    </location>
</feature>
<name>A0A4P7C2F0_9GAMM</name>
<evidence type="ECO:0000256" key="1">
    <source>
        <dbReference type="SAM" id="Phobius"/>
    </source>
</evidence>
<feature type="transmembrane region" description="Helical" evidence="1">
    <location>
        <begin position="204"/>
        <end position="221"/>
    </location>
</feature>
<organism evidence="2 3">
    <name type="scientific">Nitrosococcus wardiae</name>
    <dbReference type="NCBI Taxonomy" id="1814290"/>
    <lineage>
        <taxon>Bacteria</taxon>
        <taxon>Pseudomonadati</taxon>
        <taxon>Pseudomonadota</taxon>
        <taxon>Gammaproteobacteria</taxon>
        <taxon>Chromatiales</taxon>
        <taxon>Chromatiaceae</taxon>
        <taxon>Nitrosococcus</taxon>
    </lineage>
</organism>
<evidence type="ECO:0000313" key="2">
    <source>
        <dbReference type="EMBL" id="QBQ55062.1"/>
    </source>
</evidence>
<feature type="transmembrane region" description="Helical" evidence="1">
    <location>
        <begin position="12"/>
        <end position="45"/>
    </location>
</feature>
<dbReference type="EMBL" id="CP038033">
    <property type="protein sequence ID" value="QBQ55062.1"/>
    <property type="molecule type" value="Genomic_DNA"/>
</dbReference>
<dbReference type="Pfam" id="PF09991">
    <property type="entry name" value="DUF2232"/>
    <property type="match status" value="1"/>
</dbReference>
<sequence length="301" mass="32575">MREFARFIMRGRLYAIAIAGLFGALAVALPPLSLFSGAAVGLVTLRHGMKEGLTIIAGAALIVAAVFLAIAGRADLSFLLILGLWLPNALGCWILRITQSQAVTLLVVGGFAAFFVVSMHILTGDVIAWWQQWIEQAITQANIEGVTVEQISQESALALMNGLVAMFFGLNLMLTILLARWWQSLLYNPGGFAKEFNSLHLPRSLTYLVILLSALVLTGVLDGRGHVLTDLFIVAVMIYLFQGLAAMHGMAALRSLSSWWLLPLYLGLFLLPPHFIIGLAMVGVVDSLINLRSTPPAPPKT</sequence>
<feature type="transmembrane region" description="Helical" evidence="1">
    <location>
        <begin position="76"/>
        <end position="95"/>
    </location>
</feature>
<accession>A0A4P7C2F0</accession>
<dbReference type="AlphaFoldDB" id="A0A4P7C2F0"/>
<dbReference type="OrthoDB" id="5659946at2"/>
<feature type="transmembrane region" description="Helical" evidence="1">
    <location>
        <begin position="52"/>
        <end position="70"/>
    </location>
</feature>
<dbReference type="KEGG" id="nwr:E3U44_11480"/>
<evidence type="ECO:0000313" key="3">
    <source>
        <dbReference type="Proteomes" id="UP000294325"/>
    </source>
</evidence>
<dbReference type="Proteomes" id="UP000294325">
    <property type="component" value="Chromosome"/>
</dbReference>
<feature type="transmembrane region" description="Helical" evidence="1">
    <location>
        <begin position="259"/>
        <end position="285"/>
    </location>
</feature>
<keyword evidence="1" id="KW-1133">Transmembrane helix</keyword>
<keyword evidence="1" id="KW-0812">Transmembrane</keyword>
<keyword evidence="1" id="KW-0472">Membrane</keyword>
<proteinExistence type="predicted"/>
<keyword evidence="3" id="KW-1185">Reference proteome</keyword>